<dbReference type="Proteomes" id="UP000007030">
    <property type="component" value="Chromosome"/>
</dbReference>
<evidence type="ECO:0008006" key="3">
    <source>
        <dbReference type="Google" id="ProtNLM"/>
    </source>
</evidence>
<dbReference type="eggNOG" id="COG3121">
    <property type="taxonomic scope" value="Bacteria"/>
</dbReference>
<protein>
    <recommendedName>
        <fullName evidence="3">P pilus assembly protein, chaperone PapD</fullName>
    </recommendedName>
</protein>
<dbReference type="EMBL" id="CP002630">
    <property type="protein sequence ID" value="AEB10906.1"/>
    <property type="molecule type" value="Genomic_DNA"/>
</dbReference>
<reference evidence="1 2" key="1">
    <citation type="journal article" date="2012" name="Stand. Genomic Sci.">
        <title>Complete genome sequence of the aerobic, heterotroph Marinithermus hydrothermalis type strain (T1(T)) from a deep-sea hydrothermal vent chimney.</title>
        <authorList>
            <person name="Copeland A."/>
            <person name="Gu W."/>
            <person name="Yasawong M."/>
            <person name="Lapidus A."/>
            <person name="Lucas S."/>
            <person name="Deshpande S."/>
            <person name="Pagani I."/>
            <person name="Tapia R."/>
            <person name="Cheng J.F."/>
            <person name="Goodwin L.A."/>
            <person name="Pitluck S."/>
            <person name="Liolios K."/>
            <person name="Ivanova N."/>
            <person name="Mavromatis K."/>
            <person name="Mikhailova N."/>
            <person name="Pati A."/>
            <person name="Chen A."/>
            <person name="Palaniappan K."/>
            <person name="Land M."/>
            <person name="Pan C."/>
            <person name="Brambilla E.M."/>
            <person name="Rohde M."/>
            <person name="Tindall B.J."/>
            <person name="Sikorski J."/>
            <person name="Goker M."/>
            <person name="Detter J.C."/>
            <person name="Bristow J."/>
            <person name="Eisen J.A."/>
            <person name="Markowitz V."/>
            <person name="Hugenholtz P."/>
            <person name="Kyrpides N.C."/>
            <person name="Klenk H.P."/>
            <person name="Woyke T."/>
        </authorList>
    </citation>
    <scope>NUCLEOTIDE SEQUENCE [LARGE SCALE GENOMIC DNA]</scope>
    <source>
        <strain evidence="2">DSM 14884 / JCM 11576 / T1</strain>
    </source>
</reference>
<dbReference type="OrthoDB" id="30783at2"/>
<dbReference type="KEGG" id="mhd:Marky_0143"/>
<proteinExistence type="predicted"/>
<sequence length="263" mass="28167">MFAGLARLPRGLIGGAVLLWSWAAAQAGIGVAPPRFEFTATPGQTLPATVTVFAAESPTLRIVPSVTDWLLDPAGTLLVLPPNSHAYSAAPWIHLEASPFELTADAPRDIRFNLTVPEGARGTYWAALAFTTEPQPGVQQGVEVLIQTQILAIVYVTVAGTERPGAEIASTFVETDAAGRRYAVADVINTGNVYLRLQGRLTLKNTQGATVRTLELGERVLLRDGVVRYRVPLPEDLPEDTLLAAFEIAGVGPETLYGEVMLR</sequence>
<organism evidence="1 2">
    <name type="scientific">Marinithermus hydrothermalis (strain DSM 14884 / JCM 11576 / T1)</name>
    <dbReference type="NCBI Taxonomy" id="869210"/>
    <lineage>
        <taxon>Bacteria</taxon>
        <taxon>Thermotogati</taxon>
        <taxon>Deinococcota</taxon>
        <taxon>Deinococci</taxon>
        <taxon>Thermales</taxon>
        <taxon>Thermaceae</taxon>
        <taxon>Marinithermus</taxon>
    </lineage>
</organism>
<dbReference type="AlphaFoldDB" id="F2NLS6"/>
<name>F2NLS6_MARHT</name>
<dbReference type="HOGENOM" id="CLU_087886_0_0_0"/>
<accession>F2NLS6</accession>
<evidence type="ECO:0000313" key="1">
    <source>
        <dbReference type="EMBL" id="AEB10906.1"/>
    </source>
</evidence>
<keyword evidence="2" id="KW-1185">Reference proteome</keyword>
<gene>
    <name evidence="1" type="ordered locus">Marky_0143</name>
</gene>
<evidence type="ECO:0000313" key="2">
    <source>
        <dbReference type="Proteomes" id="UP000007030"/>
    </source>
</evidence>
<dbReference type="STRING" id="869210.Marky_0143"/>
<dbReference type="RefSeq" id="WP_013702961.1">
    <property type="nucleotide sequence ID" value="NC_015387.1"/>
</dbReference>